<name>A0A9P1FGQ1_9DINO</name>
<keyword evidence="4" id="KW-1185">Reference proteome</keyword>
<feature type="compositionally biased region" description="Polar residues" evidence="1">
    <location>
        <begin position="176"/>
        <end position="190"/>
    </location>
</feature>
<organism evidence="2">
    <name type="scientific">Cladocopium goreaui</name>
    <dbReference type="NCBI Taxonomy" id="2562237"/>
    <lineage>
        <taxon>Eukaryota</taxon>
        <taxon>Sar</taxon>
        <taxon>Alveolata</taxon>
        <taxon>Dinophyceae</taxon>
        <taxon>Suessiales</taxon>
        <taxon>Symbiodiniaceae</taxon>
        <taxon>Cladocopium</taxon>
    </lineage>
</organism>
<feature type="compositionally biased region" description="Acidic residues" evidence="1">
    <location>
        <begin position="130"/>
        <end position="141"/>
    </location>
</feature>
<protein>
    <submittedName>
        <fullName evidence="2">Uncharacterized protein</fullName>
    </submittedName>
</protein>
<evidence type="ECO:0000256" key="1">
    <source>
        <dbReference type="SAM" id="MobiDB-lite"/>
    </source>
</evidence>
<proteinExistence type="predicted"/>
<sequence length="1536" mass="170868">MAGRRALLHLTQGLLEVLQEDEHQSQVRAAAAAAPWHPGMPMLPPQMHMMSQWQARPPRMIAGMPPGMQLMGPPAAAATMMGPSMMGPPGFRPGPIPAMPVRPMTVTPIVEEPDEDVAVPPAGTARPAADDEMEEIPLEEEPPPRSTRRPVSPVAGPKNRPEGARTMPVAPRYARKSSSPATPGPSLSSTGHDDAPGPTPAASLSSLPGAWPKSVMTVAPDPRREGASPSAASVGLQSTTRMKCDQNLLPVTARLVAMTMTPMAEVAELLELLQLQQRERATEAALVEPKPEQEDSFVDAKAEEMSTVEEKLESPVFDSFEDSEVKLAPSSRMGEVMQPCEGITDRETLQQRVLTAFDVLCDECGGPSQWLAERFKHSEADFRASLSSVFPWMASIDYVQPAVLGKKDKGFVHVSTLSFSPDRSTKGFPYRCTCRHILEEILVHGFLTEAEPLLLWCSPEDRVLSQVDFRCRYVKGCARCVSLLSLLALFRDLAVDVMVHFPHIYRSVQLIHVMFQAHASLTSVAIANAHLSCSGSIRQAHDVMTWVNKLRLLEGGSDRPAAILEKFNSNASARGKVTGNCRVAALALLQPNCKRGCEMMVDLLSRIGPRAVWWGEDSFCNKKLLPNFAPRTGRSSWNPILAVTAESFETWIASLNRQHLAKNPKSRRSLEKSRLEEHSQLSAFWTWAKTEAQHHAVDPEDLAAVHEKFLDGDVTLSLDLQSLLHEKKSDICWKDVTILREFHQKKQSCTDLALLGHAKTEIEASKFEKMEWELVHQKIKGDIQAVSVFRSKLACHESLLYHARVEHLRKRRISAKEATATLFTGPASQFKFVSAVEDVVATLGQLSREYRLSQPLLVLLIVNWAAPSVVREEQMSMQLQAMTNLFAADSVDTMGIILMPIWERAKGSLYKTENLLLKSLSEKDINTDEKASLSFEDRADPRDRRPLEYPLRLAFPLRSGPKNVTQSIWMRSALYVNNRTSSRAQMLQVKDMRVPETEDDLPSSDLQDRLNPADKYCQIGESAAAALISSTFATLPSGHACVAIVDLSPKTGDVARAVLRMPAASTALHYIALAPELQMEWARTDLHDLAVDLFLSRTLKVKDFEPLPETLPADQQPEILAPALNVGTVDGLNLQLPQSLAAKWGSSSFKDDWEALLEEMNAVIPVKDNVDRPSKRLRTSNAVDPVENPAAATKFEFIHVAELDMTKLLIQASCSNKLKGLTFQLFPSNRLMLVNTTPAPIPVVGSLTSWQKGKWWQPKETTEMWDPAVDIMWKFEGSSEIVFMDNQAQSLFQVIDAMKRSKPEQAMVRYHSLTEHPQGQHGPGDFTVEVKHRVAWRAEKMTVEGGGKANYLIIAGLFPADCWDLSKVQIVWSTRFAKQGLTGIKPSVWLKGSCIIPPQSALQLTNDAVSSFLQDAFWLLCAGMDWPNGVPDLDEYLYQMESPFCGTKPWVALGDRTSDVRMESLLRWIANYEIHVVGDRDVICFEELVFQVREYSISQSGPWMTEVELWGVWEQEQMCVRFKLTKDHFGTDSAEQ</sequence>
<comment type="caution">
    <text evidence="2">The sequence shown here is derived from an EMBL/GenBank/DDBJ whole genome shotgun (WGS) entry which is preliminary data.</text>
</comment>
<gene>
    <name evidence="2" type="ORF">C1SCF055_LOCUS2479</name>
</gene>
<feature type="region of interest" description="Disordered" evidence="1">
    <location>
        <begin position="111"/>
        <end position="238"/>
    </location>
</feature>
<reference evidence="3 4" key="2">
    <citation type="submission" date="2024-05" db="EMBL/GenBank/DDBJ databases">
        <authorList>
            <person name="Chen Y."/>
            <person name="Shah S."/>
            <person name="Dougan E. K."/>
            <person name="Thang M."/>
            <person name="Chan C."/>
        </authorList>
    </citation>
    <scope>NUCLEOTIDE SEQUENCE [LARGE SCALE GENOMIC DNA]</scope>
</reference>
<dbReference type="EMBL" id="CAMXCT020000113">
    <property type="protein sequence ID" value="CAL1127420.1"/>
    <property type="molecule type" value="Genomic_DNA"/>
</dbReference>
<evidence type="ECO:0000313" key="4">
    <source>
        <dbReference type="Proteomes" id="UP001152797"/>
    </source>
</evidence>
<reference evidence="2" key="1">
    <citation type="submission" date="2022-10" db="EMBL/GenBank/DDBJ databases">
        <authorList>
            <person name="Chen Y."/>
            <person name="Dougan E. K."/>
            <person name="Chan C."/>
            <person name="Rhodes N."/>
            <person name="Thang M."/>
        </authorList>
    </citation>
    <scope>NUCLEOTIDE SEQUENCE</scope>
</reference>
<dbReference type="EMBL" id="CAMXCT010000113">
    <property type="protein sequence ID" value="CAI3974045.1"/>
    <property type="molecule type" value="Genomic_DNA"/>
</dbReference>
<dbReference type="Proteomes" id="UP001152797">
    <property type="component" value="Unassembled WGS sequence"/>
</dbReference>
<evidence type="ECO:0000313" key="2">
    <source>
        <dbReference type="EMBL" id="CAI3974045.1"/>
    </source>
</evidence>
<dbReference type="EMBL" id="CAMXCT030000113">
    <property type="protein sequence ID" value="CAL4761357.1"/>
    <property type="molecule type" value="Genomic_DNA"/>
</dbReference>
<evidence type="ECO:0000313" key="3">
    <source>
        <dbReference type="EMBL" id="CAL4761357.1"/>
    </source>
</evidence>
<accession>A0A9P1FGQ1</accession>